<dbReference type="GO" id="GO:0006355">
    <property type="term" value="P:regulation of DNA-templated transcription"/>
    <property type="evidence" value="ECO:0007669"/>
    <property type="project" value="InterPro"/>
</dbReference>
<organism evidence="6 7">
    <name type="scientific">Aliikangiella marina</name>
    <dbReference type="NCBI Taxonomy" id="1712262"/>
    <lineage>
        <taxon>Bacteria</taxon>
        <taxon>Pseudomonadati</taxon>
        <taxon>Pseudomonadota</taxon>
        <taxon>Gammaproteobacteria</taxon>
        <taxon>Oceanospirillales</taxon>
        <taxon>Pleioneaceae</taxon>
        <taxon>Aliikangiella</taxon>
    </lineage>
</organism>
<feature type="modified residue" description="4-aspartylphosphate" evidence="3">
    <location>
        <position position="54"/>
    </location>
</feature>
<dbReference type="Proteomes" id="UP000317839">
    <property type="component" value="Unassembled WGS sequence"/>
</dbReference>
<dbReference type="Pfam" id="PF00072">
    <property type="entry name" value="Response_reg"/>
    <property type="match status" value="1"/>
</dbReference>
<reference evidence="6 7" key="1">
    <citation type="submission" date="2019-06" db="EMBL/GenBank/DDBJ databases">
        <title>Draft genome of Aliikangiella marina GYP-15.</title>
        <authorList>
            <person name="Wang G."/>
        </authorList>
    </citation>
    <scope>NUCLEOTIDE SEQUENCE [LARGE SCALE GENOMIC DNA]</scope>
    <source>
        <strain evidence="6 7">GYP-15</strain>
    </source>
</reference>
<evidence type="ECO:0000313" key="7">
    <source>
        <dbReference type="Proteomes" id="UP000317839"/>
    </source>
</evidence>
<keyword evidence="7" id="KW-1185">Reference proteome</keyword>
<evidence type="ECO:0000259" key="4">
    <source>
        <dbReference type="PROSITE" id="PS50043"/>
    </source>
</evidence>
<dbReference type="SMART" id="SM00421">
    <property type="entry name" value="HTH_LUXR"/>
    <property type="match status" value="1"/>
</dbReference>
<dbReference type="PRINTS" id="PR00038">
    <property type="entry name" value="HTHLUXR"/>
</dbReference>
<dbReference type="OrthoDB" id="9814495at2"/>
<dbReference type="RefSeq" id="WP_142887752.1">
    <property type="nucleotide sequence ID" value="NZ_VIKR01000001.1"/>
</dbReference>
<dbReference type="CDD" id="cd06170">
    <property type="entry name" value="LuxR_C_like"/>
    <property type="match status" value="1"/>
</dbReference>
<dbReference type="EMBL" id="VIKR01000001">
    <property type="protein sequence ID" value="TQV76391.1"/>
    <property type="molecule type" value="Genomic_DNA"/>
</dbReference>
<evidence type="ECO:0000256" key="3">
    <source>
        <dbReference type="PROSITE-ProRule" id="PRU00169"/>
    </source>
</evidence>
<dbReference type="PROSITE" id="PS50043">
    <property type="entry name" value="HTH_LUXR_2"/>
    <property type="match status" value="1"/>
</dbReference>
<evidence type="ECO:0000313" key="6">
    <source>
        <dbReference type="EMBL" id="TQV76391.1"/>
    </source>
</evidence>
<dbReference type="SUPFAM" id="SSF46894">
    <property type="entry name" value="C-terminal effector domain of the bipartite response regulators"/>
    <property type="match status" value="1"/>
</dbReference>
<dbReference type="InterPro" id="IPR001789">
    <property type="entry name" value="Sig_transdc_resp-reg_receiver"/>
</dbReference>
<dbReference type="AlphaFoldDB" id="A0A545TGY0"/>
<evidence type="ECO:0000256" key="2">
    <source>
        <dbReference type="ARBA" id="ARBA00023125"/>
    </source>
</evidence>
<dbReference type="InterPro" id="IPR058245">
    <property type="entry name" value="NreC/VraR/RcsB-like_REC"/>
</dbReference>
<dbReference type="Gene3D" id="3.40.50.2300">
    <property type="match status" value="1"/>
</dbReference>
<dbReference type="PANTHER" id="PTHR45566">
    <property type="entry name" value="HTH-TYPE TRANSCRIPTIONAL REGULATOR YHJB-RELATED"/>
    <property type="match status" value="1"/>
</dbReference>
<dbReference type="InterPro" id="IPR016032">
    <property type="entry name" value="Sig_transdc_resp-reg_C-effctor"/>
</dbReference>
<dbReference type="InterPro" id="IPR011006">
    <property type="entry name" value="CheY-like_superfamily"/>
</dbReference>
<keyword evidence="2" id="KW-0238">DNA-binding</keyword>
<accession>A0A545TGY0</accession>
<keyword evidence="1 3" id="KW-0597">Phosphoprotein</keyword>
<dbReference type="CDD" id="cd17535">
    <property type="entry name" value="REC_NarL-like"/>
    <property type="match status" value="1"/>
</dbReference>
<dbReference type="SUPFAM" id="SSF52172">
    <property type="entry name" value="CheY-like"/>
    <property type="match status" value="1"/>
</dbReference>
<feature type="domain" description="HTH luxR-type" evidence="4">
    <location>
        <begin position="140"/>
        <end position="205"/>
    </location>
</feature>
<proteinExistence type="predicted"/>
<dbReference type="PROSITE" id="PS50110">
    <property type="entry name" value="RESPONSE_REGULATORY"/>
    <property type="match status" value="1"/>
</dbReference>
<dbReference type="GO" id="GO:0000160">
    <property type="term" value="P:phosphorelay signal transduction system"/>
    <property type="evidence" value="ECO:0007669"/>
    <property type="project" value="InterPro"/>
</dbReference>
<evidence type="ECO:0000256" key="1">
    <source>
        <dbReference type="ARBA" id="ARBA00022553"/>
    </source>
</evidence>
<dbReference type="PANTHER" id="PTHR45566:SF2">
    <property type="entry name" value="NARL SUBFAMILY"/>
    <property type="match status" value="1"/>
</dbReference>
<gene>
    <name evidence="6" type="ORF">FLL45_00030</name>
</gene>
<evidence type="ECO:0000259" key="5">
    <source>
        <dbReference type="PROSITE" id="PS50110"/>
    </source>
</evidence>
<dbReference type="GO" id="GO:0003677">
    <property type="term" value="F:DNA binding"/>
    <property type="evidence" value="ECO:0007669"/>
    <property type="project" value="UniProtKB-KW"/>
</dbReference>
<dbReference type="InterPro" id="IPR000792">
    <property type="entry name" value="Tscrpt_reg_LuxR_C"/>
</dbReference>
<dbReference type="InterPro" id="IPR051015">
    <property type="entry name" value="EvgA-like"/>
</dbReference>
<sequence>MKILLVDDHEMFRDGISMLLAKARPDVEILQAPDLFLALQQLKEHPDIEMILLDLHLQESSPHENIKSIKSRYPKVPITVISGEERPEFIRNILNYGVKAYVPKSIENNEFVEAIKLVLGGKPYLPPGVAEEIKRSEEEGTPSFDSLTDRQKQVLALMAQGISNQEIADRLNISGNTITVHVKNILKILNAANRTEAGFIAIKYGLV</sequence>
<dbReference type="Pfam" id="PF00196">
    <property type="entry name" value="GerE"/>
    <property type="match status" value="1"/>
</dbReference>
<dbReference type="SMART" id="SM00448">
    <property type="entry name" value="REC"/>
    <property type="match status" value="1"/>
</dbReference>
<name>A0A545TGY0_9GAMM</name>
<comment type="caution">
    <text evidence="6">The sequence shown here is derived from an EMBL/GenBank/DDBJ whole genome shotgun (WGS) entry which is preliminary data.</text>
</comment>
<feature type="domain" description="Response regulatory" evidence="5">
    <location>
        <begin position="2"/>
        <end position="119"/>
    </location>
</feature>
<protein>
    <submittedName>
        <fullName evidence="6">Response regulator transcription factor</fullName>
    </submittedName>
</protein>